<dbReference type="RefSeq" id="WP_006897756.1">
    <property type="nucleotide sequence ID" value="NZ_BANU01000033.1"/>
</dbReference>
<evidence type="ECO:0000313" key="2">
    <source>
        <dbReference type="Proteomes" id="UP000035083"/>
    </source>
</evidence>
<dbReference type="Proteomes" id="UP000035083">
    <property type="component" value="Unassembled WGS sequence"/>
</dbReference>
<evidence type="ECO:0008006" key="3">
    <source>
        <dbReference type="Google" id="ProtNLM"/>
    </source>
</evidence>
<organism evidence="1 2">
    <name type="scientific">Gordonia sihwensis NBRC 108236</name>
    <dbReference type="NCBI Taxonomy" id="1223544"/>
    <lineage>
        <taxon>Bacteria</taxon>
        <taxon>Bacillati</taxon>
        <taxon>Actinomycetota</taxon>
        <taxon>Actinomycetes</taxon>
        <taxon>Mycobacteriales</taxon>
        <taxon>Gordoniaceae</taxon>
        <taxon>Gordonia</taxon>
    </lineage>
</organism>
<evidence type="ECO:0000313" key="1">
    <source>
        <dbReference type="EMBL" id="GAC62350.1"/>
    </source>
</evidence>
<gene>
    <name evidence="1" type="ORF">GSI01S_33_00360</name>
</gene>
<dbReference type="EMBL" id="BANU01000033">
    <property type="protein sequence ID" value="GAC62350.1"/>
    <property type="molecule type" value="Genomic_DNA"/>
</dbReference>
<sequence>MTGSEWMREISEPQPEEGHREAMPMAFFNAAGGAGASTVSALVAGYWADRTVPAGWVDAAPADGDMLGRLGGVSTSTVQRPDGVFLWRPSRIGDLAQVLAEAQNEGLVPMIDAGTTAVGQIRGVQALIAEGVVPVLVIGIRPDLINRARGVLSVWEDRGVLASAVVVLNAAVPGIRENVVREQLLDVLHVAARDCVGVDYDPTLGTGLSLSSEDRDQLAPATAAAVEQIALHATPRRLAVAQ</sequence>
<dbReference type="eggNOG" id="COG0489">
    <property type="taxonomic scope" value="Bacteria"/>
</dbReference>
<proteinExistence type="predicted"/>
<reference evidence="1 2" key="1">
    <citation type="submission" date="2012-12" db="EMBL/GenBank/DDBJ databases">
        <title>Whole genome shotgun sequence of Gordonia sihwensis NBRC 108236.</title>
        <authorList>
            <person name="Yoshida I."/>
            <person name="Hosoyama A."/>
            <person name="Tsuchikane K."/>
            <person name="Ando Y."/>
            <person name="Baba S."/>
            <person name="Ohji S."/>
            <person name="Hamada M."/>
            <person name="Tamura T."/>
            <person name="Yamazoe A."/>
            <person name="Yamazaki S."/>
            <person name="Fujita N."/>
        </authorList>
    </citation>
    <scope>NUCLEOTIDE SEQUENCE [LARGE SCALE GENOMIC DNA]</scope>
    <source>
        <strain evidence="1 2">NBRC 108236</strain>
    </source>
</reference>
<dbReference type="AlphaFoldDB" id="L7LMI2"/>
<accession>L7LMI2</accession>
<comment type="caution">
    <text evidence="1">The sequence shown here is derived from an EMBL/GenBank/DDBJ whole genome shotgun (WGS) entry which is preliminary data.</text>
</comment>
<keyword evidence="2" id="KW-1185">Reference proteome</keyword>
<name>L7LMI2_9ACTN</name>
<protein>
    <recommendedName>
        <fullName evidence="3">CobQ/CobB/MinD/ParA nucleotide binding domain-containing protein</fullName>
    </recommendedName>
</protein>